<protein>
    <recommendedName>
        <fullName evidence="5">5-formyltetrahydrofolate cyclo-ligase</fullName>
        <ecNumber evidence="5">6.3.3.2</ecNumber>
    </recommendedName>
</protein>
<dbReference type="PANTHER" id="PTHR23407:SF1">
    <property type="entry name" value="5-FORMYLTETRAHYDROFOLATE CYCLO-LIGASE"/>
    <property type="match status" value="1"/>
</dbReference>
<organism evidence="6 7">
    <name type="scientific">Halopolyspora algeriensis</name>
    <dbReference type="NCBI Taxonomy" id="1500506"/>
    <lineage>
        <taxon>Bacteria</taxon>
        <taxon>Bacillati</taxon>
        <taxon>Actinomycetota</taxon>
        <taxon>Actinomycetes</taxon>
        <taxon>Actinomycetes incertae sedis</taxon>
        <taxon>Halopolyspora</taxon>
    </lineage>
</organism>
<dbReference type="Gene3D" id="3.40.50.10420">
    <property type="entry name" value="NagB/RpiA/CoA transferase-like"/>
    <property type="match status" value="1"/>
</dbReference>
<keyword evidence="5" id="KW-0460">Magnesium</keyword>
<dbReference type="GO" id="GO:0030272">
    <property type="term" value="F:5-formyltetrahydrofolate cyclo-ligase activity"/>
    <property type="evidence" value="ECO:0007669"/>
    <property type="project" value="UniProtKB-EC"/>
</dbReference>
<accession>A0A368VQ78</accession>
<dbReference type="GO" id="GO:0005524">
    <property type="term" value="F:ATP binding"/>
    <property type="evidence" value="ECO:0007669"/>
    <property type="project" value="UniProtKB-KW"/>
</dbReference>
<dbReference type="Proteomes" id="UP000253495">
    <property type="component" value="Unassembled WGS sequence"/>
</dbReference>
<keyword evidence="7" id="KW-1185">Reference proteome</keyword>
<dbReference type="EC" id="6.3.3.2" evidence="5"/>
<dbReference type="Pfam" id="PF01812">
    <property type="entry name" value="5-FTHF_cyc-lig"/>
    <property type="match status" value="1"/>
</dbReference>
<evidence type="ECO:0000256" key="5">
    <source>
        <dbReference type="RuleBase" id="RU361279"/>
    </source>
</evidence>
<evidence type="ECO:0000313" key="7">
    <source>
        <dbReference type="Proteomes" id="UP000253495"/>
    </source>
</evidence>
<sequence length="198" mass="20998">MTLSPEEIARKKQWRARLLAARAEKAESTRAAEDTALRDSVLEHITRSGAVTVGAYVPTGSEPGSPDLLDGLRTRGCRVLLPIVTGAQPLEWAEYTGPDSLRSARYGLLEPAGTRLGPAALGEADIVLVPALAVDHQGVRLGRGGGHYDRSLPLASARAQLIALVGEHELVAQLPGEEHDVRMNAVITPERGAVALPL</sequence>
<feature type="binding site" evidence="4">
    <location>
        <begin position="140"/>
        <end position="148"/>
    </location>
    <ligand>
        <name>ATP</name>
        <dbReference type="ChEBI" id="CHEBI:30616"/>
    </ligand>
</feature>
<dbReference type="InterPro" id="IPR024185">
    <property type="entry name" value="FTHF_cligase-like_sf"/>
</dbReference>
<dbReference type="InterPro" id="IPR037171">
    <property type="entry name" value="NagB/RpiA_transferase-like"/>
</dbReference>
<keyword evidence="2 4" id="KW-0547">Nucleotide-binding</keyword>
<comment type="catalytic activity">
    <reaction evidence="5">
        <text>(6S)-5-formyl-5,6,7,8-tetrahydrofolate + ATP = (6R)-5,10-methenyltetrahydrofolate + ADP + phosphate</text>
        <dbReference type="Rhea" id="RHEA:10488"/>
        <dbReference type="ChEBI" id="CHEBI:30616"/>
        <dbReference type="ChEBI" id="CHEBI:43474"/>
        <dbReference type="ChEBI" id="CHEBI:57455"/>
        <dbReference type="ChEBI" id="CHEBI:57457"/>
        <dbReference type="ChEBI" id="CHEBI:456216"/>
        <dbReference type="EC" id="6.3.3.2"/>
    </reaction>
</comment>
<feature type="binding site" evidence="4">
    <location>
        <begin position="11"/>
        <end position="15"/>
    </location>
    <ligand>
        <name>ATP</name>
        <dbReference type="ChEBI" id="CHEBI:30616"/>
    </ligand>
</feature>
<gene>
    <name evidence="6" type="ORF">DFQ14_106179</name>
</gene>
<comment type="similarity">
    <text evidence="1 5">Belongs to the 5-formyltetrahydrofolate cyclo-ligase family.</text>
</comment>
<dbReference type="AlphaFoldDB" id="A0A368VQ78"/>
<evidence type="ECO:0000256" key="4">
    <source>
        <dbReference type="PIRSR" id="PIRSR006806-1"/>
    </source>
</evidence>
<feature type="binding site" evidence="4">
    <location>
        <position position="62"/>
    </location>
    <ligand>
        <name>substrate</name>
    </ligand>
</feature>
<dbReference type="PIRSF" id="PIRSF006806">
    <property type="entry name" value="FTHF_cligase"/>
    <property type="match status" value="1"/>
</dbReference>
<comment type="caution">
    <text evidence="6">The sequence shown here is derived from an EMBL/GenBank/DDBJ whole genome shotgun (WGS) entry which is preliminary data.</text>
</comment>
<evidence type="ECO:0000313" key="6">
    <source>
        <dbReference type="EMBL" id="RCW43700.1"/>
    </source>
</evidence>
<comment type="cofactor">
    <cofactor evidence="5">
        <name>Mg(2+)</name>
        <dbReference type="ChEBI" id="CHEBI:18420"/>
    </cofactor>
</comment>
<evidence type="ECO:0000256" key="2">
    <source>
        <dbReference type="ARBA" id="ARBA00022741"/>
    </source>
</evidence>
<name>A0A368VQ78_9ACTN</name>
<feature type="binding site" evidence="4">
    <location>
        <position position="57"/>
    </location>
    <ligand>
        <name>substrate</name>
    </ligand>
</feature>
<dbReference type="OrthoDB" id="3242798at2"/>
<dbReference type="GO" id="GO:0035999">
    <property type="term" value="P:tetrahydrofolate interconversion"/>
    <property type="evidence" value="ECO:0007669"/>
    <property type="project" value="TreeGrafter"/>
</dbReference>
<keyword evidence="3 4" id="KW-0067">ATP-binding</keyword>
<evidence type="ECO:0000256" key="1">
    <source>
        <dbReference type="ARBA" id="ARBA00010638"/>
    </source>
</evidence>
<keyword evidence="6" id="KW-0436">Ligase</keyword>
<dbReference type="RefSeq" id="WP_114453259.1">
    <property type="nucleotide sequence ID" value="NZ_QPJC01000006.1"/>
</dbReference>
<dbReference type="GO" id="GO:0046872">
    <property type="term" value="F:metal ion binding"/>
    <property type="evidence" value="ECO:0007669"/>
    <property type="project" value="UniProtKB-KW"/>
</dbReference>
<reference evidence="6 7" key="1">
    <citation type="submission" date="2018-07" db="EMBL/GenBank/DDBJ databases">
        <title>Genomic Encyclopedia of Type Strains, Phase III (KMG-III): the genomes of soil and plant-associated and newly described type strains.</title>
        <authorList>
            <person name="Whitman W."/>
        </authorList>
    </citation>
    <scope>NUCLEOTIDE SEQUENCE [LARGE SCALE GENOMIC DNA]</scope>
    <source>
        <strain evidence="6 7">CECT 8575</strain>
    </source>
</reference>
<dbReference type="InterPro" id="IPR002698">
    <property type="entry name" value="FTHF_cligase"/>
</dbReference>
<keyword evidence="5" id="KW-0479">Metal-binding</keyword>
<dbReference type="PANTHER" id="PTHR23407">
    <property type="entry name" value="ATPASE INHIBITOR/5-FORMYLTETRAHYDROFOLATE CYCLO-LIGASE"/>
    <property type="match status" value="1"/>
</dbReference>
<dbReference type="GO" id="GO:0009396">
    <property type="term" value="P:folic acid-containing compound biosynthetic process"/>
    <property type="evidence" value="ECO:0007669"/>
    <property type="project" value="TreeGrafter"/>
</dbReference>
<dbReference type="NCBIfam" id="TIGR02727">
    <property type="entry name" value="MTHFS_bact"/>
    <property type="match status" value="1"/>
</dbReference>
<dbReference type="EMBL" id="QPJC01000006">
    <property type="protein sequence ID" value="RCW43700.1"/>
    <property type="molecule type" value="Genomic_DNA"/>
</dbReference>
<evidence type="ECO:0000256" key="3">
    <source>
        <dbReference type="ARBA" id="ARBA00022840"/>
    </source>
</evidence>
<dbReference type="SUPFAM" id="SSF100950">
    <property type="entry name" value="NagB/RpiA/CoA transferase-like"/>
    <property type="match status" value="1"/>
</dbReference>
<proteinExistence type="inferred from homology"/>